<evidence type="ECO:0000259" key="2">
    <source>
        <dbReference type="Pfam" id="PF08423"/>
    </source>
</evidence>
<dbReference type="InterPro" id="IPR012340">
    <property type="entry name" value="NA-bd_OB-fold"/>
</dbReference>
<dbReference type="EMBL" id="JBCNJP010000019">
    <property type="protein sequence ID" value="KAK9061558.1"/>
    <property type="molecule type" value="Genomic_DNA"/>
</dbReference>
<protein>
    <recommendedName>
        <fullName evidence="5">Nucleic acid-binding, OB-fold protein</fullName>
    </recommendedName>
</protein>
<dbReference type="Gene3D" id="2.40.50.140">
    <property type="entry name" value="Nucleic acid-binding proteins"/>
    <property type="match status" value="1"/>
</dbReference>
<feature type="domain" description="Replication protein A 70 kDa DNA-binding subunit B/D first OB fold" evidence="1">
    <location>
        <begin position="5"/>
        <end position="103"/>
    </location>
</feature>
<evidence type="ECO:0008006" key="5">
    <source>
        <dbReference type="Google" id="ProtNLM"/>
    </source>
</evidence>
<dbReference type="PANTHER" id="PTHR48463">
    <property type="entry name" value="DUF223 DOMAIN-CONTAINING PROTEIN"/>
    <property type="match status" value="1"/>
</dbReference>
<dbReference type="InterPro" id="IPR003871">
    <property type="entry name" value="RFA1B/D_OB_1st"/>
</dbReference>
<accession>A0AAP0GSE6</accession>
<feature type="domain" description="Rad51-like C-terminal" evidence="2">
    <location>
        <begin position="367"/>
        <end position="448"/>
    </location>
</feature>
<dbReference type="Gene3D" id="3.40.50.300">
    <property type="entry name" value="P-loop containing nucleotide triphosphate hydrolases"/>
    <property type="match status" value="1"/>
</dbReference>
<dbReference type="InterPro" id="IPR027417">
    <property type="entry name" value="P-loop_NTPase"/>
</dbReference>
<organism evidence="3 4">
    <name type="scientific">Deinandra increscens subsp. villosa</name>
    <dbReference type="NCBI Taxonomy" id="3103831"/>
    <lineage>
        <taxon>Eukaryota</taxon>
        <taxon>Viridiplantae</taxon>
        <taxon>Streptophyta</taxon>
        <taxon>Embryophyta</taxon>
        <taxon>Tracheophyta</taxon>
        <taxon>Spermatophyta</taxon>
        <taxon>Magnoliopsida</taxon>
        <taxon>eudicotyledons</taxon>
        <taxon>Gunneridae</taxon>
        <taxon>Pentapetalae</taxon>
        <taxon>asterids</taxon>
        <taxon>campanulids</taxon>
        <taxon>Asterales</taxon>
        <taxon>Asteraceae</taxon>
        <taxon>Asteroideae</taxon>
        <taxon>Heliantheae alliance</taxon>
        <taxon>Madieae</taxon>
        <taxon>Madiinae</taxon>
        <taxon>Deinandra</taxon>
    </lineage>
</organism>
<evidence type="ECO:0000313" key="4">
    <source>
        <dbReference type="Proteomes" id="UP001408789"/>
    </source>
</evidence>
<dbReference type="Pfam" id="PF02721">
    <property type="entry name" value="DUF223"/>
    <property type="match status" value="1"/>
</dbReference>
<evidence type="ECO:0000259" key="1">
    <source>
        <dbReference type="Pfam" id="PF02721"/>
    </source>
</evidence>
<dbReference type="Pfam" id="PF08423">
    <property type="entry name" value="Rad51"/>
    <property type="match status" value="1"/>
</dbReference>
<dbReference type="InterPro" id="IPR013632">
    <property type="entry name" value="Rad51_C"/>
</dbReference>
<dbReference type="SUPFAM" id="SSF50249">
    <property type="entry name" value="Nucleic acid-binding proteins"/>
    <property type="match status" value="1"/>
</dbReference>
<dbReference type="SUPFAM" id="SSF52540">
    <property type="entry name" value="P-loop containing nucleoside triphosphate hydrolases"/>
    <property type="match status" value="1"/>
</dbReference>
<proteinExistence type="predicted"/>
<name>A0AAP0GSE6_9ASTR</name>
<reference evidence="3 4" key="1">
    <citation type="submission" date="2024-04" db="EMBL/GenBank/DDBJ databases">
        <title>The reference genome of an endangered Asteraceae, Deinandra increscens subsp. villosa, native to the Central Coast of California.</title>
        <authorList>
            <person name="Guilliams M."/>
            <person name="Hasenstab-Lehman K."/>
            <person name="Meyer R."/>
            <person name="Mcevoy S."/>
        </authorList>
    </citation>
    <scope>NUCLEOTIDE SEQUENCE [LARGE SCALE GENOMIC DNA]</scope>
    <source>
        <tissue evidence="3">Leaf</tissue>
    </source>
</reference>
<dbReference type="Proteomes" id="UP001408789">
    <property type="component" value="Unassembled WGS sequence"/>
</dbReference>
<comment type="caution">
    <text evidence="3">The sequence shown here is derived from an EMBL/GenBank/DDBJ whole genome shotgun (WGS) entry which is preliminary data.</text>
</comment>
<evidence type="ECO:0000313" key="3">
    <source>
        <dbReference type="EMBL" id="KAK9061558.1"/>
    </source>
</evidence>
<dbReference type="PANTHER" id="PTHR48463:SF1">
    <property type="entry name" value="DUF223 DOMAIN-CONTAINING PROTEIN"/>
    <property type="match status" value="1"/>
</dbReference>
<sequence>MGTKGIANIKATVRPFTIEVRLLRKYYPYTGTHEKDLYYLLVDAKGDAIEAKVDKNNKKIDSVMKVNECYLINNHFCTEPRGSGRAVYHQAALLLANRTTVTPLGPKDIPRTYFKFALRHMLEERTKDKYPNLTDYYGRVLKCSGLQQNNNYQTVKITLLDHTGQDIVVTLWQSIALSFTKEDITGQILAVSAVKVTKYLGKLQLESTDITATFINPPIPNLQEIINSLNEVQAKAIVPQRIKLTEADTETGFTLAELNQKPYAEYKSKLYSCHATMKEVQANRKWFLRKCTFQDCEKTLLEEYSDDEDTTNKIPTLSCTDGHTVTEPAYQTMCLQIAISNKEFKYPNTPSRCNILLGTTMTSFSVLKLPLDQGGGEGKAMYIDAEVTFRPQRLLQIADRFGLNGNDVLENVAYARAYNTDHQSRLLLEAASMMVETRCVPCVLGVTTVVFFGDDHELEVVPQEEEMVPQEEEMVP</sequence>
<dbReference type="AlphaFoldDB" id="A0AAP0GSE6"/>
<keyword evidence="4" id="KW-1185">Reference proteome</keyword>
<gene>
    <name evidence="3" type="ORF">SSX86_018740</name>
</gene>